<dbReference type="EMBL" id="FJVC01000396">
    <property type="protein sequence ID" value="CZT49847.1"/>
    <property type="molecule type" value="Genomic_DNA"/>
</dbReference>
<evidence type="ECO:0000313" key="2">
    <source>
        <dbReference type="Proteomes" id="UP000177625"/>
    </source>
</evidence>
<accession>A0A1E1MLA0</accession>
<protein>
    <submittedName>
        <fullName evidence="1">Uncharacterized protein</fullName>
    </submittedName>
</protein>
<gene>
    <name evidence="1" type="ORF">RSE6_10743</name>
</gene>
<dbReference type="AlphaFoldDB" id="A0A1E1MLA0"/>
<organism evidence="1 2">
    <name type="scientific">Rhynchosporium secalis</name>
    <name type="common">Barley scald fungus</name>
    <dbReference type="NCBI Taxonomy" id="38038"/>
    <lineage>
        <taxon>Eukaryota</taxon>
        <taxon>Fungi</taxon>
        <taxon>Dikarya</taxon>
        <taxon>Ascomycota</taxon>
        <taxon>Pezizomycotina</taxon>
        <taxon>Leotiomycetes</taxon>
        <taxon>Helotiales</taxon>
        <taxon>Ploettnerulaceae</taxon>
        <taxon>Rhynchosporium</taxon>
    </lineage>
</organism>
<reference evidence="2" key="1">
    <citation type="submission" date="2016-03" db="EMBL/GenBank/DDBJ databases">
        <authorList>
            <person name="Guldener U."/>
        </authorList>
    </citation>
    <scope>NUCLEOTIDE SEQUENCE [LARGE SCALE GENOMIC DNA]</scope>
</reference>
<keyword evidence="2" id="KW-1185">Reference proteome</keyword>
<proteinExistence type="predicted"/>
<sequence length="70" mass="7563">MLIFSNGAEFSLDENDHHGITLHSTVEVRRSEVVIVFLCTAPVLAAKYLGQGPGLAGLAQDTSSPYEAWM</sequence>
<dbReference type="Proteomes" id="UP000177625">
    <property type="component" value="Unassembled WGS sequence"/>
</dbReference>
<name>A0A1E1MLA0_RHYSE</name>
<evidence type="ECO:0000313" key="1">
    <source>
        <dbReference type="EMBL" id="CZT49847.1"/>
    </source>
</evidence>